<feature type="transmembrane region" description="Helical" evidence="7">
    <location>
        <begin position="311"/>
        <end position="332"/>
    </location>
</feature>
<comment type="subcellular location">
    <subcellularLocation>
        <location evidence="1">Cell membrane</location>
        <topology evidence="1">Multi-pass membrane protein</topology>
    </subcellularLocation>
</comment>
<dbReference type="Pfam" id="PF00375">
    <property type="entry name" value="SDF"/>
    <property type="match status" value="1"/>
</dbReference>
<evidence type="ECO:0000256" key="7">
    <source>
        <dbReference type="SAM" id="Phobius"/>
    </source>
</evidence>
<reference evidence="8 9" key="1">
    <citation type="submission" date="2017-05" db="EMBL/GenBank/DDBJ databases">
        <title>Genomic insights into alkan degradation activity of Oleiphilus messinensis.</title>
        <authorList>
            <person name="Kozyavkin S.A."/>
            <person name="Slesarev A.I."/>
            <person name="Golyshin P.N."/>
            <person name="Korzhenkov A."/>
            <person name="Golyshina O.N."/>
            <person name="Toshchakov S.V."/>
        </authorList>
    </citation>
    <scope>NUCLEOTIDE SEQUENCE [LARGE SCALE GENOMIC DNA]</scope>
    <source>
        <strain evidence="8 9">ME102</strain>
    </source>
</reference>
<keyword evidence="5 7" id="KW-1133">Transmembrane helix</keyword>
<feature type="transmembrane region" description="Helical" evidence="7">
    <location>
        <begin position="52"/>
        <end position="73"/>
    </location>
</feature>
<dbReference type="PANTHER" id="PTHR42865:SF7">
    <property type="entry name" value="PROTON_GLUTAMATE-ASPARTATE SYMPORTER"/>
    <property type="match status" value="1"/>
</dbReference>
<accession>A0A1Y0I925</accession>
<dbReference type="GO" id="GO:0005886">
    <property type="term" value="C:plasma membrane"/>
    <property type="evidence" value="ECO:0007669"/>
    <property type="project" value="UniProtKB-SubCell"/>
</dbReference>
<dbReference type="InterPro" id="IPR036458">
    <property type="entry name" value="Na:dicarbo_symporter_sf"/>
</dbReference>
<feature type="transmembrane region" description="Helical" evidence="7">
    <location>
        <begin position="85"/>
        <end position="105"/>
    </location>
</feature>
<dbReference type="PANTHER" id="PTHR42865">
    <property type="entry name" value="PROTON/GLUTAMATE-ASPARTATE SYMPORTER"/>
    <property type="match status" value="1"/>
</dbReference>
<feature type="transmembrane region" description="Helical" evidence="7">
    <location>
        <begin position="210"/>
        <end position="231"/>
    </location>
</feature>
<evidence type="ECO:0000313" key="9">
    <source>
        <dbReference type="Proteomes" id="UP000196027"/>
    </source>
</evidence>
<evidence type="ECO:0000256" key="3">
    <source>
        <dbReference type="ARBA" id="ARBA00022475"/>
    </source>
</evidence>
<dbReference type="RefSeq" id="WP_087461703.1">
    <property type="nucleotide sequence ID" value="NZ_CP021425.1"/>
</dbReference>
<dbReference type="PRINTS" id="PR00173">
    <property type="entry name" value="EDTRNSPORT"/>
</dbReference>
<dbReference type="KEGG" id="ome:OLMES_2690"/>
<dbReference type="Proteomes" id="UP000196027">
    <property type="component" value="Chromosome"/>
</dbReference>
<proteinExistence type="predicted"/>
<sequence>MGNESGNRRSRFEFLLSVWAILAGALVGVLIGTQKQEWVEYIAPFGDLYLNVLKMCILPILITAISMSIGKLLKSHQHTHYIRRMFAVFAVGLVFTSGLGVLAGVSMEPGSNLSEESLSVLGKTIQGANQPDLEINLLEPFAPVEPPSLLKSFFVNLIPDNIFNALSNGSNLKVLFFAIIFGFAVGSIPKEASDSMLSFLDATYKAFAKLVSWLMYLLPFGLCGLIASNLSQVGIDILLAMFKFVPLVIGAFLILFIASSLVIGIRVGNFFLPFQALKQPVIISLGTANSLATLPSALEGMHKKLGYDKQAVDLLVPLAISLCRFGPVLYFATATLFVAQLYDIPLGFTGLLVVFVGAILAGMATAGTSGIVSLTMLGIVLTPLGLPFDAVIVLFIVVDPIVAPFRVLAIVHTACAAVSVIITDREKEETVLPAEPAVSG</sequence>
<gene>
    <name evidence="8" type="ORF">OLMES_2690</name>
</gene>
<feature type="transmembrane region" description="Helical" evidence="7">
    <location>
        <begin position="237"/>
        <end position="265"/>
    </location>
</feature>
<evidence type="ECO:0000256" key="6">
    <source>
        <dbReference type="ARBA" id="ARBA00023136"/>
    </source>
</evidence>
<keyword evidence="3" id="KW-1003">Cell membrane</keyword>
<dbReference type="EMBL" id="CP021425">
    <property type="protein sequence ID" value="ARU56740.1"/>
    <property type="molecule type" value="Genomic_DNA"/>
</dbReference>
<organism evidence="8 9">
    <name type="scientific">Oleiphilus messinensis</name>
    <dbReference type="NCBI Taxonomy" id="141451"/>
    <lineage>
        <taxon>Bacteria</taxon>
        <taxon>Pseudomonadati</taxon>
        <taxon>Pseudomonadota</taxon>
        <taxon>Gammaproteobacteria</taxon>
        <taxon>Oceanospirillales</taxon>
        <taxon>Oleiphilaceae</taxon>
        <taxon>Oleiphilus</taxon>
    </lineage>
</organism>
<feature type="transmembrane region" description="Helical" evidence="7">
    <location>
        <begin position="344"/>
        <end position="364"/>
    </location>
</feature>
<evidence type="ECO:0000256" key="1">
    <source>
        <dbReference type="ARBA" id="ARBA00004651"/>
    </source>
</evidence>
<evidence type="ECO:0000256" key="2">
    <source>
        <dbReference type="ARBA" id="ARBA00022448"/>
    </source>
</evidence>
<keyword evidence="9" id="KW-1185">Reference proteome</keyword>
<evidence type="ECO:0000256" key="5">
    <source>
        <dbReference type="ARBA" id="ARBA00022989"/>
    </source>
</evidence>
<protein>
    <submittedName>
        <fullName evidence="8">Sodium:dicarboxylate symporter</fullName>
    </submittedName>
</protein>
<feature type="transmembrane region" description="Helical" evidence="7">
    <location>
        <begin position="12"/>
        <end position="32"/>
    </location>
</feature>
<dbReference type="AlphaFoldDB" id="A0A1Y0I925"/>
<feature type="transmembrane region" description="Helical" evidence="7">
    <location>
        <begin position="172"/>
        <end position="189"/>
    </location>
</feature>
<dbReference type="Gene3D" id="1.10.3860.10">
    <property type="entry name" value="Sodium:dicarboxylate symporter"/>
    <property type="match status" value="1"/>
</dbReference>
<dbReference type="OrthoDB" id="9766690at2"/>
<name>A0A1Y0I925_9GAMM</name>
<dbReference type="InterPro" id="IPR001991">
    <property type="entry name" value="Na-dicarboxylate_symporter"/>
</dbReference>
<keyword evidence="2" id="KW-0813">Transport</keyword>
<feature type="transmembrane region" description="Helical" evidence="7">
    <location>
        <begin position="371"/>
        <end position="397"/>
    </location>
</feature>
<dbReference type="GO" id="GO:0015293">
    <property type="term" value="F:symporter activity"/>
    <property type="evidence" value="ECO:0007669"/>
    <property type="project" value="UniProtKB-KW"/>
</dbReference>
<keyword evidence="4 7" id="KW-0812">Transmembrane</keyword>
<dbReference type="SUPFAM" id="SSF118215">
    <property type="entry name" value="Proton glutamate symport protein"/>
    <property type="match status" value="1"/>
</dbReference>
<keyword evidence="6 7" id="KW-0472">Membrane</keyword>
<evidence type="ECO:0000256" key="4">
    <source>
        <dbReference type="ARBA" id="ARBA00022692"/>
    </source>
</evidence>
<evidence type="ECO:0000313" key="8">
    <source>
        <dbReference type="EMBL" id="ARU56740.1"/>
    </source>
</evidence>